<dbReference type="GO" id="GO:0031179">
    <property type="term" value="P:peptide modification"/>
    <property type="evidence" value="ECO:0007669"/>
    <property type="project" value="InterPro"/>
</dbReference>
<organism evidence="1">
    <name type="scientific">marine sediment metagenome</name>
    <dbReference type="NCBI Taxonomy" id="412755"/>
    <lineage>
        <taxon>unclassified sequences</taxon>
        <taxon>metagenomes</taxon>
        <taxon>ecological metagenomes</taxon>
    </lineage>
</organism>
<dbReference type="GO" id="GO:0005975">
    <property type="term" value="P:carbohydrate metabolic process"/>
    <property type="evidence" value="ECO:0007669"/>
    <property type="project" value="InterPro"/>
</dbReference>
<proteinExistence type="predicted"/>
<name>X0XF29_9ZZZZ</name>
<dbReference type="Gene3D" id="1.50.10.10">
    <property type="match status" value="1"/>
</dbReference>
<dbReference type="InterPro" id="IPR012341">
    <property type="entry name" value="6hp_glycosidase-like_sf"/>
</dbReference>
<dbReference type="InterPro" id="IPR007822">
    <property type="entry name" value="LANC-like"/>
</dbReference>
<evidence type="ECO:0000313" key="1">
    <source>
        <dbReference type="EMBL" id="GAG33977.1"/>
    </source>
</evidence>
<dbReference type="AlphaFoldDB" id="X0XF29"/>
<protein>
    <recommendedName>
        <fullName evidence="2">Lanthionine synthetase C-like protein</fullName>
    </recommendedName>
</protein>
<dbReference type="EMBL" id="BARS01040275">
    <property type="protein sequence ID" value="GAG33977.1"/>
    <property type="molecule type" value="Genomic_DNA"/>
</dbReference>
<dbReference type="Pfam" id="PF05147">
    <property type="entry name" value="LANC_like"/>
    <property type="match status" value="1"/>
</dbReference>
<gene>
    <name evidence="1" type="ORF">S01H1_61426</name>
</gene>
<accession>X0XF29</accession>
<feature type="non-terminal residue" evidence="1">
    <location>
        <position position="188"/>
    </location>
</feature>
<reference evidence="1" key="1">
    <citation type="journal article" date="2014" name="Front. Microbiol.">
        <title>High frequency of phylogenetically diverse reductive dehalogenase-homologous genes in deep subseafloor sedimentary metagenomes.</title>
        <authorList>
            <person name="Kawai M."/>
            <person name="Futagami T."/>
            <person name="Toyoda A."/>
            <person name="Takaki Y."/>
            <person name="Nishi S."/>
            <person name="Hori S."/>
            <person name="Arai W."/>
            <person name="Tsubouchi T."/>
            <person name="Morono Y."/>
            <person name="Uchiyama I."/>
            <person name="Ito T."/>
            <person name="Fujiyama A."/>
            <person name="Inagaki F."/>
            <person name="Takami H."/>
        </authorList>
    </citation>
    <scope>NUCLEOTIDE SEQUENCE</scope>
    <source>
        <strain evidence="1">Expedition CK06-06</strain>
    </source>
</reference>
<evidence type="ECO:0008006" key="2">
    <source>
        <dbReference type="Google" id="ProtNLM"/>
    </source>
</evidence>
<comment type="caution">
    <text evidence="1">The sequence shown here is derived from an EMBL/GenBank/DDBJ whole genome shotgun (WGS) entry which is preliminary data.</text>
</comment>
<dbReference type="SUPFAM" id="SSF158745">
    <property type="entry name" value="LanC-like"/>
    <property type="match status" value="1"/>
</dbReference>
<sequence>MLGLSDSADFLGLARNVGDYVASLAERVDEGHRWRTISYDGAPEYSVEVFSGVSGIILFLADLYAVTGDHGYRVMAEGGARWVDCHARADDGGMGRSRGLYVGLSGHGTAFLHLARATGDRQWLALAAERADALQDSSYGTQEMMFGAAGIGLFLLKIHVDTGERRHLEEAVRAGEYLLDRAETVEGG</sequence>